<evidence type="ECO:0000313" key="2">
    <source>
        <dbReference type="EMBL" id="VEN57406.1"/>
    </source>
</evidence>
<evidence type="ECO:0000256" key="1">
    <source>
        <dbReference type="SAM" id="Phobius"/>
    </source>
</evidence>
<keyword evidence="1" id="KW-0812">Transmembrane</keyword>
<dbReference type="EMBL" id="CAACVG010011139">
    <property type="protein sequence ID" value="VEN57406.1"/>
    <property type="molecule type" value="Genomic_DNA"/>
</dbReference>
<organism evidence="2 3">
    <name type="scientific">Callosobruchus maculatus</name>
    <name type="common">Southern cowpea weevil</name>
    <name type="synonym">Pulse bruchid</name>
    <dbReference type="NCBI Taxonomy" id="64391"/>
    <lineage>
        <taxon>Eukaryota</taxon>
        <taxon>Metazoa</taxon>
        <taxon>Ecdysozoa</taxon>
        <taxon>Arthropoda</taxon>
        <taxon>Hexapoda</taxon>
        <taxon>Insecta</taxon>
        <taxon>Pterygota</taxon>
        <taxon>Neoptera</taxon>
        <taxon>Endopterygota</taxon>
        <taxon>Coleoptera</taxon>
        <taxon>Polyphaga</taxon>
        <taxon>Cucujiformia</taxon>
        <taxon>Chrysomeloidea</taxon>
        <taxon>Chrysomelidae</taxon>
        <taxon>Bruchinae</taxon>
        <taxon>Bruchini</taxon>
        <taxon>Callosobruchus</taxon>
    </lineage>
</organism>
<keyword evidence="1" id="KW-1133">Transmembrane helix</keyword>
<proteinExistence type="predicted"/>
<keyword evidence="3" id="KW-1185">Reference proteome</keyword>
<protein>
    <submittedName>
        <fullName evidence="2">Uncharacterized protein</fullName>
    </submittedName>
</protein>
<dbReference type="AlphaFoldDB" id="A0A653DC24"/>
<name>A0A653DC24_CALMS</name>
<feature type="transmembrane region" description="Helical" evidence="1">
    <location>
        <begin position="80"/>
        <end position="100"/>
    </location>
</feature>
<dbReference type="OrthoDB" id="1726137at2759"/>
<evidence type="ECO:0000313" key="3">
    <source>
        <dbReference type="Proteomes" id="UP000410492"/>
    </source>
</evidence>
<accession>A0A653DC24</accession>
<keyword evidence="1" id="KW-0472">Membrane</keyword>
<reference evidence="2 3" key="1">
    <citation type="submission" date="2019-01" db="EMBL/GenBank/DDBJ databases">
        <authorList>
            <person name="Sayadi A."/>
        </authorList>
    </citation>
    <scope>NUCLEOTIDE SEQUENCE [LARGE SCALE GENOMIC DNA]</scope>
</reference>
<sequence>MFNIARFCTLRSSSFLPKTRLVCSNSTKDLLVNGQARRYICHVLRHHAKEKTLFKQFLRGSGTVAVRLGSNASNKGQKAVGYWLLTCSGMVLGAVVLGVLSGE</sequence>
<dbReference type="Proteomes" id="UP000410492">
    <property type="component" value="Unassembled WGS sequence"/>
</dbReference>
<gene>
    <name evidence="2" type="ORF">CALMAC_LOCUS16039</name>
</gene>